<reference evidence="1 2" key="1">
    <citation type="journal article" date="2014" name="Proc. Natl. Acad. Sci. U.S.A.">
        <title>Functional type 2 photosynthetic reaction centers found in the rare bacterial phylum Gemmatimonadetes.</title>
        <authorList>
            <person name="Zeng Y."/>
            <person name="Feng F."/>
            <person name="Medova H."/>
            <person name="Dean J."/>
            <person name="Koblizek M."/>
        </authorList>
    </citation>
    <scope>NUCLEOTIDE SEQUENCE [LARGE SCALE GENOMIC DNA]</scope>
    <source>
        <strain evidence="1 2">AP64</strain>
    </source>
</reference>
<keyword evidence="2" id="KW-1185">Reference proteome</keyword>
<evidence type="ECO:0000313" key="2">
    <source>
        <dbReference type="Proteomes" id="UP000076404"/>
    </source>
</evidence>
<reference evidence="1 2" key="2">
    <citation type="journal article" date="2016" name="Environ. Microbiol. Rep.">
        <title>Metagenomic evidence for the presence of phototrophic Gemmatimonadetes bacteria in diverse environments.</title>
        <authorList>
            <person name="Zeng Y."/>
            <person name="Baumbach J."/>
            <person name="Barbosa E.G."/>
            <person name="Azevedo V."/>
            <person name="Zhang C."/>
            <person name="Koblizek M."/>
        </authorList>
    </citation>
    <scope>NUCLEOTIDE SEQUENCE [LARGE SCALE GENOMIC DNA]</scope>
    <source>
        <strain evidence="1 2">AP64</strain>
    </source>
</reference>
<sequence length="82" mass="9100">MRSFDRAVAALVFGDRATAAALFVDHLEQDGALANLAFSVCYPPYDGIRAEPAWKAFLARHQLKECPYTSPWPIRPAPTVPR</sequence>
<organism evidence="1 2">
    <name type="scientific">Gemmatimonas phototrophica</name>
    <dbReference type="NCBI Taxonomy" id="1379270"/>
    <lineage>
        <taxon>Bacteria</taxon>
        <taxon>Pseudomonadati</taxon>
        <taxon>Gemmatimonadota</taxon>
        <taxon>Gemmatimonadia</taxon>
        <taxon>Gemmatimonadales</taxon>
        <taxon>Gemmatimonadaceae</taxon>
        <taxon>Gemmatimonas</taxon>
    </lineage>
</organism>
<gene>
    <name evidence="1" type="ORF">GEMMAAP_01905</name>
</gene>
<dbReference type="Proteomes" id="UP000076404">
    <property type="component" value="Chromosome"/>
</dbReference>
<protein>
    <submittedName>
        <fullName evidence="1">Uncharacterized protein</fullName>
    </submittedName>
</protein>
<evidence type="ECO:0000313" key="1">
    <source>
        <dbReference type="EMBL" id="AMW03934.1"/>
    </source>
</evidence>
<dbReference type="eggNOG" id="COG0515">
    <property type="taxonomic scope" value="Bacteria"/>
</dbReference>
<dbReference type="EMBL" id="CP011454">
    <property type="protein sequence ID" value="AMW03934.1"/>
    <property type="molecule type" value="Genomic_DNA"/>
</dbReference>
<name>A0A143BHP7_9BACT</name>
<proteinExistence type="predicted"/>
<dbReference type="AlphaFoldDB" id="A0A143BHP7"/>
<dbReference type="KEGG" id="gph:GEMMAAP_01905"/>
<accession>A0A143BHP7</accession>